<keyword evidence="2" id="KW-0560">Oxidoreductase</keyword>
<evidence type="ECO:0000256" key="2">
    <source>
        <dbReference type="ARBA" id="ARBA00023002"/>
    </source>
</evidence>
<dbReference type="PRINTS" id="PR00080">
    <property type="entry name" value="SDRFAMILY"/>
</dbReference>
<dbReference type="Gene3D" id="3.40.50.720">
    <property type="entry name" value="NAD(P)-binding Rossmann-like Domain"/>
    <property type="match status" value="1"/>
</dbReference>
<dbReference type="PRINTS" id="PR00081">
    <property type="entry name" value="GDHRDH"/>
</dbReference>
<evidence type="ECO:0000256" key="1">
    <source>
        <dbReference type="ARBA" id="ARBA00006484"/>
    </source>
</evidence>
<dbReference type="AlphaFoldDB" id="A0A0J7XJ64"/>
<protein>
    <recommendedName>
        <fullName evidence="5">Short-chain dehydrogenase</fullName>
    </recommendedName>
</protein>
<dbReference type="EMBL" id="JACU01000010">
    <property type="protein sequence ID" value="KMS52041.1"/>
    <property type="molecule type" value="Genomic_DNA"/>
</dbReference>
<dbReference type="RefSeq" id="WP_059153191.1">
    <property type="nucleotide sequence ID" value="NZ_KQ130457.1"/>
</dbReference>
<dbReference type="GO" id="GO:0016491">
    <property type="term" value="F:oxidoreductase activity"/>
    <property type="evidence" value="ECO:0007669"/>
    <property type="project" value="UniProtKB-KW"/>
</dbReference>
<sequence length="253" mass="26083">MSGAWIDLSGQVAAVTGGAAGIGRATVLALAQVGARVIVLDRDFAGAQAVAGQVGGSARALDVGDEAQWREVGEWIEAEFGRLDILVNSAGVALKDSVGDSSLDTYRTTFSVNVEGSLLGMGMALPLMQRQGKGAIVNLSSSASLRGNTLMASYGASKAAIAHFTRSAAIQNLRAGHDIRINAVHPGIIETTMADDLCRIYDKIGSPDAVRAAVSVGRTGRPEEVADLIVFLASDRASYIAGTSIVIDRAANA</sequence>
<keyword evidence="4" id="KW-1185">Reference proteome</keyword>
<evidence type="ECO:0008006" key="5">
    <source>
        <dbReference type="Google" id="ProtNLM"/>
    </source>
</evidence>
<name>A0A0J7XJ64_9SPHN</name>
<organism evidence="3 4">
    <name type="scientific">Novosphingobium barchaimii LL02</name>
    <dbReference type="NCBI Taxonomy" id="1114963"/>
    <lineage>
        <taxon>Bacteria</taxon>
        <taxon>Pseudomonadati</taxon>
        <taxon>Pseudomonadota</taxon>
        <taxon>Alphaproteobacteria</taxon>
        <taxon>Sphingomonadales</taxon>
        <taxon>Sphingomonadaceae</taxon>
        <taxon>Novosphingobium</taxon>
    </lineage>
</organism>
<comment type="caution">
    <text evidence="3">The sequence shown here is derived from an EMBL/GenBank/DDBJ whole genome shotgun (WGS) entry which is preliminary data.</text>
</comment>
<proteinExistence type="inferred from homology"/>
<reference evidence="3 4" key="1">
    <citation type="journal article" date="2015" name="G3 (Bethesda)">
        <title>Insights into Ongoing Evolution of the Hexachlorocyclohexane Catabolic Pathway from Comparative Genomics of Ten Sphingomonadaceae Strains.</title>
        <authorList>
            <person name="Pearce S.L."/>
            <person name="Oakeshott J.G."/>
            <person name="Pandey G."/>
        </authorList>
    </citation>
    <scope>NUCLEOTIDE SEQUENCE [LARGE SCALE GENOMIC DNA]</scope>
    <source>
        <strain evidence="3 4">LL02</strain>
    </source>
</reference>
<dbReference type="InterPro" id="IPR002347">
    <property type="entry name" value="SDR_fam"/>
</dbReference>
<accession>A0A0J7XJ64</accession>
<comment type="similarity">
    <text evidence="1">Belongs to the short-chain dehydrogenases/reductases (SDR) family.</text>
</comment>
<dbReference type="PANTHER" id="PTHR24321:SF8">
    <property type="entry name" value="ESTRADIOL 17-BETA-DEHYDROGENASE 8-RELATED"/>
    <property type="match status" value="1"/>
</dbReference>
<evidence type="ECO:0000313" key="3">
    <source>
        <dbReference type="EMBL" id="KMS52041.1"/>
    </source>
</evidence>
<evidence type="ECO:0000313" key="4">
    <source>
        <dbReference type="Proteomes" id="UP000052268"/>
    </source>
</evidence>
<dbReference type="Pfam" id="PF13561">
    <property type="entry name" value="adh_short_C2"/>
    <property type="match status" value="1"/>
</dbReference>
<gene>
    <name evidence="3" type="ORF">V474_03030</name>
</gene>
<dbReference type="PATRIC" id="fig|1114963.3.peg.4230"/>
<dbReference type="FunFam" id="3.40.50.720:FF:000084">
    <property type="entry name" value="Short-chain dehydrogenase reductase"/>
    <property type="match status" value="1"/>
</dbReference>
<dbReference type="CDD" id="cd05233">
    <property type="entry name" value="SDR_c"/>
    <property type="match status" value="1"/>
</dbReference>
<dbReference type="PROSITE" id="PS00061">
    <property type="entry name" value="ADH_SHORT"/>
    <property type="match status" value="1"/>
</dbReference>
<dbReference type="SUPFAM" id="SSF51735">
    <property type="entry name" value="NAD(P)-binding Rossmann-fold domains"/>
    <property type="match status" value="1"/>
</dbReference>
<dbReference type="Proteomes" id="UP000052268">
    <property type="component" value="Unassembled WGS sequence"/>
</dbReference>
<dbReference type="InterPro" id="IPR036291">
    <property type="entry name" value="NAD(P)-bd_dom_sf"/>
</dbReference>
<dbReference type="InterPro" id="IPR020904">
    <property type="entry name" value="Sc_DH/Rdtase_CS"/>
</dbReference>
<dbReference type="PANTHER" id="PTHR24321">
    <property type="entry name" value="DEHYDROGENASES, SHORT CHAIN"/>
    <property type="match status" value="1"/>
</dbReference>